<accession>A0ABV6VP07</accession>
<evidence type="ECO:0000313" key="1">
    <source>
        <dbReference type="EMBL" id="MFC1415451.1"/>
    </source>
</evidence>
<dbReference type="RefSeq" id="WP_380531223.1">
    <property type="nucleotide sequence ID" value="NZ_JBHFAB010000002.1"/>
</dbReference>
<protein>
    <submittedName>
        <fullName evidence="1">Uncharacterized protein</fullName>
    </submittedName>
</protein>
<sequence>MTVNADGTFTMELRTYVSCTDNPPPCDTDTNAQITDGAHALGTLRTVSGTVASGVISTTNDAPQMPTGPVTFTLDTTNDAINALNLNWCGPNAPVGICY</sequence>
<name>A0ABV6VP07_9ACTN</name>
<evidence type="ECO:0000313" key="2">
    <source>
        <dbReference type="Proteomes" id="UP001592531"/>
    </source>
</evidence>
<dbReference type="EMBL" id="JBHFAB010000002">
    <property type="protein sequence ID" value="MFC1415451.1"/>
    <property type="molecule type" value="Genomic_DNA"/>
</dbReference>
<keyword evidence="2" id="KW-1185">Reference proteome</keyword>
<dbReference type="Proteomes" id="UP001592531">
    <property type="component" value="Unassembled WGS sequence"/>
</dbReference>
<organism evidence="1 2">
    <name type="scientific">Streptacidiphilus cavernicola</name>
    <dbReference type="NCBI Taxonomy" id="3342716"/>
    <lineage>
        <taxon>Bacteria</taxon>
        <taxon>Bacillati</taxon>
        <taxon>Actinomycetota</taxon>
        <taxon>Actinomycetes</taxon>
        <taxon>Kitasatosporales</taxon>
        <taxon>Streptomycetaceae</taxon>
        <taxon>Streptacidiphilus</taxon>
    </lineage>
</organism>
<comment type="caution">
    <text evidence="1">The sequence shown here is derived from an EMBL/GenBank/DDBJ whole genome shotgun (WGS) entry which is preliminary data.</text>
</comment>
<proteinExistence type="predicted"/>
<gene>
    <name evidence="1" type="ORF">ACEZDE_02140</name>
</gene>
<reference evidence="1 2" key="1">
    <citation type="submission" date="2024-09" db="EMBL/GenBank/DDBJ databases">
        <authorList>
            <person name="Lee S.D."/>
        </authorList>
    </citation>
    <scope>NUCLEOTIDE SEQUENCE [LARGE SCALE GENOMIC DNA]</scope>
    <source>
        <strain evidence="1 2">N8-3</strain>
    </source>
</reference>